<proteinExistence type="predicted"/>
<accession>A0A6G0J888</accession>
<evidence type="ECO:0000313" key="1">
    <source>
        <dbReference type="EMBL" id="KAE8299985.1"/>
    </source>
</evidence>
<comment type="caution">
    <text evidence="1">The sequence shown here is derived from an EMBL/GenBank/DDBJ whole genome shotgun (WGS) entry which is preliminary data.</text>
</comment>
<organism evidence="1 2">
    <name type="scientific">Larimichthys crocea</name>
    <name type="common">Large yellow croaker</name>
    <name type="synonym">Pseudosciaena crocea</name>
    <dbReference type="NCBI Taxonomy" id="215358"/>
    <lineage>
        <taxon>Eukaryota</taxon>
        <taxon>Metazoa</taxon>
        <taxon>Chordata</taxon>
        <taxon>Craniata</taxon>
        <taxon>Vertebrata</taxon>
        <taxon>Euteleostomi</taxon>
        <taxon>Actinopterygii</taxon>
        <taxon>Neopterygii</taxon>
        <taxon>Teleostei</taxon>
        <taxon>Neoteleostei</taxon>
        <taxon>Acanthomorphata</taxon>
        <taxon>Eupercaria</taxon>
        <taxon>Sciaenidae</taxon>
        <taxon>Larimichthys</taxon>
    </lineage>
</organism>
<reference evidence="1 2" key="1">
    <citation type="submission" date="2019-07" db="EMBL/GenBank/DDBJ databases">
        <title>Chromosome genome assembly for large yellow croaker.</title>
        <authorList>
            <person name="Xiao S."/>
        </authorList>
    </citation>
    <scope>NUCLEOTIDE SEQUENCE [LARGE SCALE GENOMIC DNA]</scope>
    <source>
        <strain evidence="1">JMULYC20181020</strain>
        <tissue evidence="1">Muscle</tissue>
    </source>
</reference>
<evidence type="ECO:0000313" key="2">
    <source>
        <dbReference type="Proteomes" id="UP000424527"/>
    </source>
</evidence>
<dbReference type="EMBL" id="REGW02000001">
    <property type="protein sequence ID" value="KAE8299985.1"/>
    <property type="molecule type" value="Genomic_DNA"/>
</dbReference>
<dbReference type="AlphaFoldDB" id="A0A6G0J888"/>
<dbReference type="Proteomes" id="UP000424527">
    <property type="component" value="Unassembled WGS sequence"/>
</dbReference>
<keyword evidence="2" id="KW-1185">Reference proteome</keyword>
<gene>
    <name evidence="1" type="ORF">D5F01_LYC00114</name>
</gene>
<protein>
    <submittedName>
        <fullName evidence="1">Uncharacterized protein</fullName>
    </submittedName>
</protein>
<name>A0A6G0J888_LARCR</name>
<sequence>MGHARLQLLFAQSPTEQNRAACALHGDLCLLYPGSGALKADRLQLDADCTLLEPRRRLVNGLHISQLSPSLHVSGDVSGMKVTGRGQRCVLRSVTSAPRPPVKNFPLFLSLTSRSAAWGVFRNKRSISGQRLRCLTTMTRLIKPQNIDHEL</sequence>